<evidence type="ECO:0000313" key="2">
    <source>
        <dbReference type="EMBL" id="TWD92195.1"/>
    </source>
</evidence>
<evidence type="ECO:0000259" key="1">
    <source>
        <dbReference type="Pfam" id="PF13643"/>
    </source>
</evidence>
<dbReference type="Pfam" id="PF13643">
    <property type="entry name" value="DUF4145"/>
    <property type="match status" value="1"/>
</dbReference>
<sequence length="771" mass="90259">MNTQQNDFLFFLNDIAPVAALNARKMEELLFEDPASSIVKARLFAEEILNGIFKIEEIDAPFLSSLHEKISYLSREDLIERELKQSLDIIRLSGNKAAHNGNFNDITEAFKLHKEMYKVGVWFFESYSSDHQTKVPLYEIPKPKPQEDIKEIINKQLLELLGTGNFPIPTDEKNQDIKVVVEKSQRAPFEGTVEKEEAQHILNMDIEEGESFLLRELRRLKDSSQEAIENASQFSSFKDYLHVDRKIQMDLEAILERNKNRKEGNLILLCGSVGDGKSHLLAYLKEKKPELINHYKIYNDATESFSPNKNALETLEEVLVSFSDERINESEEKVILAINMGVLHNFINVQHKEYTYNKLKKFVEQSDLFSQNITTFYSNQYFDLLNFGDYHSYELTERGPKSYFYSSLLQRILNPSDKNPFYLALREDGNRRIHSMVHENYKFLQNEFVQEQVVQLIIQTIVKKKLVISARAFLNFVADILIPDELANINRLSEFDILNHSVPTLLFNRSERSTILFALSHIDPIHRRSIHIDELVIKLNTINDWKPILDGYVKDDTSKNWLAPFVSQNNLTDTSFNVFFESLLRITYLTNKQFAENTIEPGYLDFLKNLYFFNAGSRREIKGFYEEIKKAIFKWRGSPRREHLYLDRASDKYRLSQKLNLRPTIDHLKQNTNDVLESFKSSILLAYHDGNSENKIFLDIDFPLYSLLNKVIDGYRPNKKDEEDAIRFVEFIEKIMDFGEKKDNILVQFPKDNIFYVIKRDDFGAFIFERE</sequence>
<reference evidence="2 3" key="1">
    <citation type="submission" date="2019-06" db="EMBL/GenBank/DDBJ databases">
        <title>Sorghum-associated microbial communities from plants grown in Nebraska, USA.</title>
        <authorList>
            <person name="Schachtman D."/>
        </authorList>
    </citation>
    <scope>NUCLEOTIDE SEQUENCE [LARGE SCALE GENOMIC DNA]</scope>
    <source>
        <strain evidence="2 3">2482</strain>
    </source>
</reference>
<dbReference type="InterPro" id="IPR027417">
    <property type="entry name" value="P-loop_NTPase"/>
</dbReference>
<name>A0A561CLU3_9BACI</name>
<organism evidence="2 3">
    <name type="scientific">Neobacillus bataviensis</name>
    <dbReference type="NCBI Taxonomy" id="220685"/>
    <lineage>
        <taxon>Bacteria</taxon>
        <taxon>Bacillati</taxon>
        <taxon>Bacillota</taxon>
        <taxon>Bacilli</taxon>
        <taxon>Bacillales</taxon>
        <taxon>Bacillaceae</taxon>
        <taxon>Neobacillus</taxon>
    </lineage>
</organism>
<comment type="caution">
    <text evidence="2">The sequence shown here is derived from an EMBL/GenBank/DDBJ whole genome shotgun (WGS) entry which is preliminary data.</text>
</comment>
<feature type="domain" description="DUF4145" evidence="1">
    <location>
        <begin position="27"/>
        <end position="107"/>
    </location>
</feature>
<dbReference type="AlphaFoldDB" id="A0A561CLU3"/>
<dbReference type="RefSeq" id="WP_144568019.1">
    <property type="nucleotide sequence ID" value="NZ_VIVN01000020.1"/>
</dbReference>
<evidence type="ECO:0000313" key="3">
    <source>
        <dbReference type="Proteomes" id="UP000319671"/>
    </source>
</evidence>
<dbReference type="Proteomes" id="UP000319671">
    <property type="component" value="Unassembled WGS sequence"/>
</dbReference>
<dbReference type="NCBIfam" id="TIGR03238">
    <property type="entry name" value="dnd_assoc_3"/>
    <property type="match status" value="1"/>
</dbReference>
<protein>
    <submittedName>
        <fullName evidence="2">DNA phosphorothioation-dependent restriction protein DptF</fullName>
    </submittedName>
</protein>
<dbReference type="InterPro" id="IPR025285">
    <property type="entry name" value="DUF4145"/>
</dbReference>
<dbReference type="InterPro" id="IPR017647">
    <property type="entry name" value="Dnd_assoc_3"/>
</dbReference>
<keyword evidence="3" id="KW-1185">Reference proteome</keyword>
<gene>
    <name evidence="2" type="ORF">FB550_1207</name>
</gene>
<dbReference type="SUPFAM" id="SSF52540">
    <property type="entry name" value="P-loop containing nucleoside triphosphate hydrolases"/>
    <property type="match status" value="1"/>
</dbReference>
<proteinExistence type="predicted"/>
<accession>A0A561CLU3</accession>
<dbReference type="EMBL" id="VIVN01000020">
    <property type="protein sequence ID" value="TWD92195.1"/>
    <property type="molecule type" value="Genomic_DNA"/>
</dbReference>